<dbReference type="CDD" id="cd17278">
    <property type="entry name" value="RMtype1_S_LdeBORF1052P-TRD2-CR2"/>
    <property type="match status" value="1"/>
</dbReference>
<comment type="similarity">
    <text evidence="1">Belongs to the type-I restriction system S methylase family.</text>
</comment>
<dbReference type="GO" id="GO:0003677">
    <property type="term" value="F:DNA binding"/>
    <property type="evidence" value="ECO:0007669"/>
    <property type="project" value="UniProtKB-KW"/>
</dbReference>
<reference evidence="5 6" key="1">
    <citation type="submission" date="2013-06" db="EMBL/GenBank/DDBJ databases">
        <title>Whole genome shotgun sequence of Bacillus selenatarsenatis SF-1.</title>
        <authorList>
            <person name="Kuroda M."/>
            <person name="Sei K."/>
            <person name="Yamashita M."/>
            <person name="Ike M."/>
        </authorList>
    </citation>
    <scope>NUCLEOTIDE SEQUENCE [LARGE SCALE GENOMIC DNA]</scope>
    <source>
        <strain evidence="5 6">SF-1</strain>
    </source>
</reference>
<dbReference type="EC" id="3.1.21.3" evidence="5"/>
<dbReference type="Pfam" id="PF01420">
    <property type="entry name" value="Methylase_S"/>
    <property type="match status" value="2"/>
</dbReference>
<dbReference type="Gene3D" id="3.90.220.20">
    <property type="entry name" value="DNA methylase specificity domains"/>
    <property type="match status" value="2"/>
</dbReference>
<dbReference type="CDD" id="cd17256">
    <property type="entry name" value="RMtype1_S_EcoJA65PI-TRD1-CR1_like"/>
    <property type="match status" value="1"/>
</dbReference>
<keyword evidence="2" id="KW-0680">Restriction system</keyword>
<feature type="domain" description="Type I restriction modification DNA specificity" evidence="4">
    <location>
        <begin position="16"/>
        <end position="184"/>
    </location>
</feature>
<organism evidence="5 6">
    <name type="scientific">Mesobacillus selenatarsenatis (strain DSM 18680 / JCM 14380 / FERM P-15431 / SF-1)</name>
    <dbReference type="NCBI Taxonomy" id="1321606"/>
    <lineage>
        <taxon>Bacteria</taxon>
        <taxon>Bacillati</taxon>
        <taxon>Bacillota</taxon>
        <taxon>Bacilli</taxon>
        <taxon>Bacillales</taxon>
        <taxon>Bacillaceae</taxon>
        <taxon>Mesobacillus</taxon>
    </lineage>
</organism>
<dbReference type="GO" id="GO:0009307">
    <property type="term" value="P:DNA restriction-modification system"/>
    <property type="evidence" value="ECO:0007669"/>
    <property type="project" value="UniProtKB-KW"/>
</dbReference>
<dbReference type="InterPro" id="IPR000055">
    <property type="entry name" value="Restrct_endonuc_typeI_TRD"/>
</dbReference>
<dbReference type="Gene3D" id="1.10.287.1120">
    <property type="entry name" value="Bipartite methylase S protein"/>
    <property type="match status" value="1"/>
</dbReference>
<gene>
    <name evidence="5" type="ORF">SAMD00020551_2414</name>
</gene>
<dbReference type="InterPro" id="IPR052021">
    <property type="entry name" value="Type-I_RS_S_subunit"/>
</dbReference>
<protein>
    <submittedName>
        <fullName evidence="5">Type I restriction-modification system, specificity subunit S</fullName>
        <ecNumber evidence="5">3.1.21.3</ecNumber>
    </submittedName>
</protein>
<keyword evidence="3" id="KW-0238">DNA-binding</keyword>
<proteinExistence type="inferred from homology"/>
<evidence type="ECO:0000259" key="4">
    <source>
        <dbReference type="Pfam" id="PF01420"/>
    </source>
</evidence>
<dbReference type="RefSeq" id="WP_052442165.1">
    <property type="nucleotide sequence ID" value="NZ_BASE01000054.1"/>
</dbReference>
<evidence type="ECO:0000256" key="3">
    <source>
        <dbReference type="ARBA" id="ARBA00023125"/>
    </source>
</evidence>
<sequence length="444" mass="50166">MKSSLKLKNLTIKIGSGSTPRGGKDSYLEEGVISLIRSQNVYNHEFTTDGRVFISEEQAKKLNNVTLQKNDVLLNITGDSVARCCIVPETILPARVNQHVAIIRCDTELLNPHYLLAVLTSPLMQQYLLSIAQTGGTRAALTKGMIENLDIPYVPLIIQNQIGNLLNNINSKIECNNASISTLNQLTQTIFKYWFIDYEFPNEHGEPYNTSGGSFKESDLGYIPTGWEVRSLGELIEFQNGYAFKSKELLKQDTGDTFHVFKMGHINKGGGLNKSGTKSYIEREKCKRLNRYIIKKGDLLMCMTDMKSNVALLGHTALMDEDDKYILNQRVGLIRTYNPEILNYSYLYLLTNSPDFIENLRNRANSGVQVNLTTKEIKDSLIVVPNSSVHKKFDLLVSKLFDKIFLLNHENVILKNLRDSLLPKILSGEIEIPLESEEMEHVQL</sequence>
<dbReference type="PANTHER" id="PTHR30408">
    <property type="entry name" value="TYPE-1 RESTRICTION ENZYME ECOKI SPECIFICITY PROTEIN"/>
    <property type="match status" value="1"/>
</dbReference>
<dbReference type="EMBL" id="BASE01000054">
    <property type="protein sequence ID" value="GAM14265.1"/>
    <property type="molecule type" value="Genomic_DNA"/>
</dbReference>
<evidence type="ECO:0000256" key="2">
    <source>
        <dbReference type="ARBA" id="ARBA00022747"/>
    </source>
</evidence>
<comment type="caution">
    <text evidence="5">The sequence shown here is derived from an EMBL/GenBank/DDBJ whole genome shotgun (WGS) entry which is preliminary data.</text>
</comment>
<dbReference type="GO" id="GO:0009035">
    <property type="term" value="F:type I site-specific deoxyribonuclease activity"/>
    <property type="evidence" value="ECO:0007669"/>
    <property type="project" value="UniProtKB-EC"/>
</dbReference>
<evidence type="ECO:0000256" key="1">
    <source>
        <dbReference type="ARBA" id="ARBA00010923"/>
    </source>
</evidence>
<keyword evidence="5" id="KW-0378">Hydrolase</keyword>
<dbReference type="Proteomes" id="UP000031014">
    <property type="component" value="Unassembled WGS sequence"/>
</dbReference>
<keyword evidence="6" id="KW-1185">Reference proteome</keyword>
<feature type="domain" description="Type I restriction modification DNA specificity" evidence="4">
    <location>
        <begin position="224"/>
        <end position="390"/>
    </location>
</feature>
<dbReference type="PANTHER" id="PTHR30408:SF13">
    <property type="entry name" value="TYPE I RESTRICTION ENZYME HINDI SPECIFICITY SUBUNIT"/>
    <property type="match status" value="1"/>
</dbReference>
<dbReference type="REBASE" id="106683">
    <property type="entry name" value="S.BseSF1ORF2413P"/>
</dbReference>
<dbReference type="SUPFAM" id="SSF116734">
    <property type="entry name" value="DNA methylase specificity domain"/>
    <property type="match status" value="2"/>
</dbReference>
<dbReference type="InterPro" id="IPR044946">
    <property type="entry name" value="Restrct_endonuc_typeI_TRD_sf"/>
</dbReference>
<evidence type="ECO:0000313" key="6">
    <source>
        <dbReference type="Proteomes" id="UP000031014"/>
    </source>
</evidence>
<dbReference type="AlphaFoldDB" id="A0A0A8X2Q3"/>
<dbReference type="STRING" id="1321606.SAMD00020551_2414"/>
<accession>A0A0A8X2Q3</accession>
<evidence type="ECO:0000313" key="5">
    <source>
        <dbReference type="EMBL" id="GAM14265.1"/>
    </source>
</evidence>
<name>A0A0A8X2Q3_MESS1</name>